<feature type="transmembrane region" description="Helical" evidence="1">
    <location>
        <begin position="277"/>
        <end position="297"/>
    </location>
</feature>
<dbReference type="EMBL" id="MGGW01000019">
    <property type="protein sequence ID" value="OGM54045.1"/>
    <property type="molecule type" value="Genomic_DNA"/>
</dbReference>
<keyword evidence="1" id="KW-1133">Transmembrane helix</keyword>
<protein>
    <recommendedName>
        <fullName evidence="4">Membrane protein 6-pyruvoyl-tetrahydropterin synthase-related domain-containing protein</fullName>
    </recommendedName>
</protein>
<feature type="transmembrane region" description="Helical" evidence="1">
    <location>
        <begin position="120"/>
        <end position="136"/>
    </location>
</feature>
<feature type="transmembrane region" description="Helical" evidence="1">
    <location>
        <begin position="12"/>
        <end position="33"/>
    </location>
</feature>
<gene>
    <name evidence="2" type="ORF">A3E44_02590</name>
</gene>
<feature type="transmembrane region" description="Helical" evidence="1">
    <location>
        <begin position="60"/>
        <end position="79"/>
    </location>
</feature>
<dbReference type="AlphaFoldDB" id="A0A1F8AS78"/>
<evidence type="ECO:0000256" key="1">
    <source>
        <dbReference type="SAM" id="Phobius"/>
    </source>
</evidence>
<comment type="caution">
    <text evidence="2">The sequence shown here is derived from an EMBL/GenBank/DDBJ whole genome shotgun (WGS) entry which is preliminary data.</text>
</comment>
<organism evidence="2 3">
    <name type="scientific">Candidatus Woesebacteria bacterium RIFCSPHIGHO2_12_FULL_41_24</name>
    <dbReference type="NCBI Taxonomy" id="1802510"/>
    <lineage>
        <taxon>Bacteria</taxon>
        <taxon>Candidatus Woeseibacteriota</taxon>
    </lineage>
</organism>
<sequence>MEKIEKFVAKYYLAIIILGSIPAILALFVEGYYGASDDLHVAWLGLFNETVKLGQFPPRYVPSLSFGFGYPLFNFVFPLPFYIGEIFVLLGFGLVGSIKSVFVVSFVASSIVMYKFLRTLVKPLVSLAGAVVYLYAPYRATEVYVRGAVGEALSFVFLPLLFLGFVKILKNETKKGICLTALALAFLILSHNIVSYMFLGFLVLALVFFRQKFVQIITAGILGLVGSSFFWVPALLESNLVKYDTVFSYFDHFPTLKQLITPYFGYGASVPGPGDGMSFFLGGINILLVLTSTYVLIKSFRRKLDLSKTFLLFSFAAFLISVFMMNHRSSVVWDALPLLPYFQFPWRFLTATTFFTTLMVISLSRVKKSGVLALFILVFVVVLNFSFFKPQDNLGRGDDYYLTRYTTLNGTSPEYKSTKEEYLRLPENSEARPATLYPDFYGDNIIVLSNTKMNLLEYKALVKSNGGVVSVNKYYFPGWEVNVDGQKVDIVSGQPFGQISFDIPAGEHTLHYFYSEPLYKRLLDVVSFATLLSLMLILVSKDAKKDSQN</sequence>
<proteinExistence type="predicted"/>
<dbReference type="Proteomes" id="UP000178603">
    <property type="component" value="Unassembled WGS sequence"/>
</dbReference>
<feature type="transmembrane region" description="Helical" evidence="1">
    <location>
        <begin position="216"/>
        <end position="236"/>
    </location>
</feature>
<evidence type="ECO:0000313" key="2">
    <source>
        <dbReference type="EMBL" id="OGM54045.1"/>
    </source>
</evidence>
<name>A0A1F8AS78_9BACT</name>
<feature type="transmembrane region" description="Helical" evidence="1">
    <location>
        <begin position="148"/>
        <end position="169"/>
    </location>
</feature>
<keyword evidence="1" id="KW-0472">Membrane</keyword>
<evidence type="ECO:0000313" key="3">
    <source>
        <dbReference type="Proteomes" id="UP000178603"/>
    </source>
</evidence>
<reference evidence="2 3" key="1">
    <citation type="journal article" date="2016" name="Nat. Commun.">
        <title>Thousands of microbial genomes shed light on interconnected biogeochemical processes in an aquifer system.</title>
        <authorList>
            <person name="Anantharaman K."/>
            <person name="Brown C.T."/>
            <person name="Hug L.A."/>
            <person name="Sharon I."/>
            <person name="Castelle C.J."/>
            <person name="Probst A.J."/>
            <person name="Thomas B.C."/>
            <person name="Singh A."/>
            <person name="Wilkins M.J."/>
            <person name="Karaoz U."/>
            <person name="Brodie E.L."/>
            <person name="Williams K.H."/>
            <person name="Hubbard S.S."/>
            <person name="Banfield J.F."/>
        </authorList>
    </citation>
    <scope>NUCLEOTIDE SEQUENCE [LARGE SCALE GENOMIC DNA]</scope>
</reference>
<feature type="transmembrane region" description="Helical" evidence="1">
    <location>
        <begin position="181"/>
        <end position="209"/>
    </location>
</feature>
<evidence type="ECO:0008006" key="4">
    <source>
        <dbReference type="Google" id="ProtNLM"/>
    </source>
</evidence>
<feature type="transmembrane region" description="Helical" evidence="1">
    <location>
        <begin position="522"/>
        <end position="539"/>
    </location>
</feature>
<feature type="transmembrane region" description="Helical" evidence="1">
    <location>
        <begin position="309"/>
        <end position="326"/>
    </location>
</feature>
<keyword evidence="1" id="KW-0812">Transmembrane</keyword>
<feature type="transmembrane region" description="Helical" evidence="1">
    <location>
        <begin position="346"/>
        <end position="363"/>
    </location>
</feature>
<feature type="transmembrane region" description="Helical" evidence="1">
    <location>
        <begin position="86"/>
        <end position="114"/>
    </location>
</feature>
<accession>A0A1F8AS78</accession>
<feature type="transmembrane region" description="Helical" evidence="1">
    <location>
        <begin position="370"/>
        <end position="388"/>
    </location>
</feature>